<dbReference type="RefSeq" id="XP_024353914.1">
    <property type="nucleotide sequence ID" value="XM_024491763.1"/>
</dbReference>
<proteinExistence type="predicted"/>
<dbReference type="KEGG" id="egl:EGR_02514"/>
<gene>
    <name evidence="1" type="ORF">EGR_02514</name>
</gene>
<comment type="caution">
    <text evidence="1">The sequence shown here is derived from an EMBL/GenBank/DDBJ whole genome shotgun (WGS) entry which is preliminary data.</text>
</comment>
<evidence type="ECO:0000313" key="2">
    <source>
        <dbReference type="Proteomes" id="UP000019149"/>
    </source>
</evidence>
<accession>W6UNG3</accession>
<keyword evidence="2" id="KW-1185">Reference proteome</keyword>
<dbReference type="AlphaFoldDB" id="W6UNG3"/>
<evidence type="ECO:0000313" key="1">
    <source>
        <dbReference type="EMBL" id="EUB62718.1"/>
    </source>
</evidence>
<protein>
    <submittedName>
        <fullName evidence="1">Uncharacterized protein</fullName>
    </submittedName>
</protein>
<organism evidence="1 2">
    <name type="scientific">Echinococcus granulosus</name>
    <name type="common">Hydatid tapeworm</name>
    <dbReference type="NCBI Taxonomy" id="6210"/>
    <lineage>
        <taxon>Eukaryota</taxon>
        <taxon>Metazoa</taxon>
        <taxon>Spiralia</taxon>
        <taxon>Lophotrochozoa</taxon>
        <taxon>Platyhelminthes</taxon>
        <taxon>Cestoda</taxon>
        <taxon>Eucestoda</taxon>
        <taxon>Cyclophyllidea</taxon>
        <taxon>Taeniidae</taxon>
        <taxon>Echinococcus</taxon>
        <taxon>Echinococcus granulosus group</taxon>
    </lineage>
</organism>
<dbReference type="GeneID" id="36338229"/>
<dbReference type="EMBL" id="APAU02000011">
    <property type="protein sequence ID" value="EUB62718.1"/>
    <property type="molecule type" value="Genomic_DNA"/>
</dbReference>
<name>W6UNG3_ECHGR</name>
<dbReference type="CTD" id="36338229"/>
<reference evidence="1 2" key="1">
    <citation type="journal article" date="2013" name="Nat. Genet.">
        <title>The genome of the hydatid tapeworm Echinococcus granulosus.</title>
        <authorList>
            <person name="Zheng H."/>
            <person name="Zhang W."/>
            <person name="Zhang L."/>
            <person name="Zhang Z."/>
            <person name="Li J."/>
            <person name="Lu G."/>
            <person name="Zhu Y."/>
            <person name="Wang Y."/>
            <person name="Huang Y."/>
            <person name="Liu J."/>
            <person name="Kang H."/>
            <person name="Chen J."/>
            <person name="Wang L."/>
            <person name="Chen A."/>
            <person name="Yu S."/>
            <person name="Gao Z."/>
            <person name="Jin L."/>
            <person name="Gu W."/>
            <person name="Wang Z."/>
            <person name="Zhao L."/>
            <person name="Shi B."/>
            <person name="Wen H."/>
            <person name="Lin R."/>
            <person name="Jones M.K."/>
            <person name="Brejova B."/>
            <person name="Vinar T."/>
            <person name="Zhao G."/>
            <person name="McManus D.P."/>
            <person name="Chen Z."/>
            <person name="Zhou Y."/>
            <person name="Wang S."/>
        </authorList>
    </citation>
    <scope>NUCLEOTIDE SEQUENCE [LARGE SCALE GENOMIC DNA]</scope>
</reference>
<sequence length="75" mass="8851">MANYTPILDTRYKARSDWLGGFKWSADIRRRVYECTWNGEARCLCTRRGAFYACFAYRRQCRGDYRDHAIPSVSA</sequence>
<dbReference type="Proteomes" id="UP000019149">
    <property type="component" value="Unassembled WGS sequence"/>
</dbReference>